<dbReference type="InterPro" id="IPR004245">
    <property type="entry name" value="DUF229"/>
</dbReference>
<dbReference type="RefSeq" id="XP_028144244.1">
    <property type="nucleotide sequence ID" value="XM_028288443.1"/>
</dbReference>
<dbReference type="PANTHER" id="PTHR10974">
    <property type="entry name" value="FI08016P-RELATED"/>
    <property type="match status" value="1"/>
</dbReference>
<protein>
    <submittedName>
        <fullName evidence="2">Uncharacterized protein LOC114337884 isoform X1</fullName>
    </submittedName>
</protein>
<feature type="transmembrane region" description="Helical" evidence="1">
    <location>
        <begin position="31"/>
        <end position="49"/>
    </location>
</feature>
<dbReference type="InParanoid" id="A0A6P7G5B9"/>
<keyword evidence="1" id="KW-0472">Membrane</keyword>
<evidence type="ECO:0000256" key="1">
    <source>
        <dbReference type="SAM" id="Phobius"/>
    </source>
</evidence>
<reference evidence="2" key="1">
    <citation type="submission" date="2025-08" db="UniProtKB">
        <authorList>
            <consortium name="RefSeq"/>
        </authorList>
    </citation>
    <scope>IDENTIFICATION</scope>
    <source>
        <tissue evidence="2">Whole insect</tissue>
    </source>
</reference>
<keyword evidence="1" id="KW-0812">Transmembrane</keyword>
<proteinExistence type="predicted"/>
<dbReference type="InterPro" id="IPR017850">
    <property type="entry name" value="Alkaline_phosphatase_core_sf"/>
</dbReference>
<dbReference type="AlphaFoldDB" id="A0A6P7G5B9"/>
<keyword evidence="1" id="KW-1133">Transmembrane helix</keyword>
<dbReference type="GO" id="GO:0005615">
    <property type="term" value="C:extracellular space"/>
    <property type="evidence" value="ECO:0007669"/>
    <property type="project" value="TreeGrafter"/>
</dbReference>
<dbReference type="FunCoup" id="A0A6P7G5B9">
    <property type="interactions" value="6"/>
</dbReference>
<sequence>MEALMVYGWLLLGLVDLDLLLRWGKQLDFKYLILVLICITILVCVYQQGNVTARIEIEEKICRKEPKFTVVEKKSDSGRFTINTPGCTIPYLHPYDKSILDFIEQPATYVCNNGTPALFESDMKSIRVIKESLPFYNVTDINNLTCCYKTFWREDPDDDAADHKVRYSEDCQAFVNTTEVKEEFMKVTCSYNNRDIYTDLFAFVPVKNLSENVKNDLIQDESSLNILVLGLDAISRLNFHRQMPKTLSYLEQIGAVEMMGYNKVGDNTFPNLIPALTGKTVKEIENDCWPTKTHHFDKCPFIWKSYKQKGYVTAFDEDSSWVGTFNHIKNGFKKQPTDYAFNYFDFEAIRLLGNTGLETVEICQGARWVYKVHLNYLTNFVRTMEDNSLKYFGFFWQNSISHDDLNLPRIGDDHYYSMFKYFGKNGYLNNTILFVMSDHGIRTGKIRSTFQGMMEERLPLLFVYLPDWYKQRYHQEYNNLKQNSLRLTTPFDLYETFVHLLNIENSNTKNDSSDKSRGVSLLRKISEHRTCDDIGIVSHWCTCQKSVEVDIDDKNIKAVADFSVSYINKQLSAHSQCAHLNLSTISSARRMEHNKEITGDHHVLDYMISFTTIPGNGSFEATVRYMSEFKSYSIVGSISRLNLYGEQSACISDYELKLYCYCT</sequence>
<dbReference type="PANTHER" id="PTHR10974:SF1">
    <property type="entry name" value="FI08016P-RELATED"/>
    <property type="match status" value="1"/>
</dbReference>
<dbReference type="SUPFAM" id="SSF53649">
    <property type="entry name" value="Alkaline phosphatase-like"/>
    <property type="match status" value="1"/>
</dbReference>
<accession>A0A6P7G5B9</accession>
<gene>
    <name evidence="2" type="primary">LOC114337884</name>
</gene>
<dbReference type="Gene3D" id="3.40.720.10">
    <property type="entry name" value="Alkaline Phosphatase, subunit A"/>
    <property type="match status" value="1"/>
</dbReference>
<organism evidence="2">
    <name type="scientific">Diabrotica virgifera virgifera</name>
    <name type="common">western corn rootworm</name>
    <dbReference type="NCBI Taxonomy" id="50390"/>
    <lineage>
        <taxon>Eukaryota</taxon>
        <taxon>Metazoa</taxon>
        <taxon>Ecdysozoa</taxon>
        <taxon>Arthropoda</taxon>
        <taxon>Hexapoda</taxon>
        <taxon>Insecta</taxon>
        <taxon>Pterygota</taxon>
        <taxon>Neoptera</taxon>
        <taxon>Endopterygota</taxon>
        <taxon>Coleoptera</taxon>
        <taxon>Polyphaga</taxon>
        <taxon>Cucujiformia</taxon>
        <taxon>Chrysomeloidea</taxon>
        <taxon>Chrysomelidae</taxon>
        <taxon>Galerucinae</taxon>
        <taxon>Diabroticina</taxon>
        <taxon>Diabroticites</taxon>
        <taxon>Diabrotica</taxon>
    </lineage>
</organism>
<evidence type="ECO:0000313" key="2">
    <source>
        <dbReference type="RefSeq" id="XP_028144244.1"/>
    </source>
</evidence>
<dbReference type="Pfam" id="PF02995">
    <property type="entry name" value="DUF229"/>
    <property type="match status" value="1"/>
</dbReference>
<dbReference type="CDD" id="cd16021">
    <property type="entry name" value="ALP_like"/>
    <property type="match status" value="1"/>
</dbReference>
<dbReference type="FunFam" id="3.40.720.10:FF:000017">
    <property type="entry name" value="Predicted protein"/>
    <property type="match status" value="1"/>
</dbReference>
<name>A0A6P7G5B9_DIAVI</name>
<feature type="transmembrane region" description="Helical" evidence="1">
    <location>
        <begin position="6"/>
        <end position="24"/>
    </location>
</feature>